<dbReference type="RefSeq" id="WP_120385451.1">
    <property type="nucleotide sequence ID" value="NZ_CP024811.1"/>
</dbReference>
<reference evidence="1" key="1">
    <citation type="submission" date="2023-11" db="EMBL/GenBank/DDBJ databases">
        <title>MicrobeMod: A computational toolkit for identifying prokaryotic methylation and restriction-modification with nanopore sequencing.</title>
        <authorList>
            <person name="Crits-Christoph A."/>
            <person name="Kang S.C."/>
            <person name="Lee H."/>
            <person name="Ostrov N."/>
        </authorList>
    </citation>
    <scope>NUCLEOTIDE SEQUENCE</scope>
    <source>
        <strain evidence="1">ATCC BAA-953</strain>
    </source>
</reference>
<accession>A0AAJ2VQT8</accession>
<gene>
    <name evidence="1" type="ORF">SIL78_16210</name>
</gene>
<protein>
    <submittedName>
        <fullName evidence="1">Uncharacterized protein</fullName>
    </submittedName>
</protein>
<evidence type="ECO:0000313" key="1">
    <source>
        <dbReference type="EMBL" id="MDX5979093.1"/>
    </source>
</evidence>
<dbReference type="AlphaFoldDB" id="A0AAJ2VQT8"/>
<dbReference type="GeneID" id="303167071"/>
<dbReference type="Proteomes" id="UP001276761">
    <property type="component" value="Unassembled WGS sequence"/>
</dbReference>
<dbReference type="KEGG" id="halk:CUU95_00190"/>
<name>A0AAJ2VQT8_9GAMM</name>
<dbReference type="EMBL" id="JAWXXT010000001">
    <property type="protein sequence ID" value="MDX5979093.1"/>
    <property type="molecule type" value="Genomic_DNA"/>
</dbReference>
<sequence length="676" mass="74927">MTINQEASSTEDGKLNGLLSKFDDAVRLLSQAPAFSKPAKLPRVMDTARRILMQEGGCAALEARAADFESAGVFAGSDWETPQFLVPTLTTFSLKSPDANVVVIEALSELRLLAVAKGDYLHALVSQEHAHHYLTQVMAINLWLLFNAPSEAERETQGRLATIPRQLFQHLADRIGYEHVIDQLIDEIWRILKQRPIQVDAIKQMITQIALCQVNPAIDLGASGQGADRLVSSLFGPTQACREDPGVELYRERLERMDNAALQAESTGFARAMHDTGLVSPYHTILMRYLLEEGDHLLSEALGLSSTGRDCLLCYRELVHALIRGGVYPATAQAVYGLALLLERGILYQPPVAPAMWRQLNLKLSEWSEARLNLAYGEDASPRARLIEGVLCMLGLPLGVGQGNNPTCQSARALSMWAYNDPDYLLQMVAWAARDDEIIMHFEGQPISSMESASGVASELPMDLDPASLIVVPHLDRIYAEMGRRCIGREGDPHRWVNPEFHGWWSGRGFSINVDVASGQLRGVDSFIRHFYASYHPYYNGNQPLIHPQPAGIAVTDSAARFIGWHAITILRASLDPNDVMRIYFYNPNNDSGQDWGDGVKVSTSGNGERFGEASLPFAQFTSRLYIYHFDPLERGELATVTEEELESVKGYLHRSWGASRLPPTELQADKGPHTP</sequence>
<evidence type="ECO:0000313" key="2">
    <source>
        <dbReference type="Proteomes" id="UP001276761"/>
    </source>
</evidence>
<proteinExistence type="predicted"/>
<organism evidence="1 2">
    <name type="scientific">Vreelandella alkaliphila</name>
    <dbReference type="NCBI Taxonomy" id="272774"/>
    <lineage>
        <taxon>Bacteria</taxon>
        <taxon>Pseudomonadati</taxon>
        <taxon>Pseudomonadota</taxon>
        <taxon>Gammaproteobacteria</taxon>
        <taxon>Oceanospirillales</taxon>
        <taxon>Halomonadaceae</taxon>
        <taxon>Vreelandella</taxon>
    </lineage>
</organism>
<comment type="caution">
    <text evidence="1">The sequence shown here is derived from an EMBL/GenBank/DDBJ whole genome shotgun (WGS) entry which is preliminary data.</text>
</comment>